<dbReference type="PIRSF" id="PIRSF018266">
    <property type="entry name" value="FecR"/>
    <property type="match status" value="1"/>
</dbReference>
<gene>
    <name evidence="3" type="ORF">GCM10023144_35510</name>
</gene>
<reference evidence="4" key="1">
    <citation type="journal article" date="2019" name="Int. J. Syst. Evol. Microbiol.">
        <title>The Global Catalogue of Microorganisms (GCM) 10K type strain sequencing project: providing services to taxonomists for standard genome sequencing and annotation.</title>
        <authorList>
            <consortium name="The Broad Institute Genomics Platform"/>
            <consortium name="The Broad Institute Genome Sequencing Center for Infectious Disease"/>
            <person name="Wu L."/>
            <person name="Ma J."/>
        </authorList>
    </citation>
    <scope>NUCLEOTIDE SEQUENCE [LARGE SCALE GENOMIC DNA]</scope>
    <source>
        <strain evidence="4">JCM 17666</strain>
    </source>
</reference>
<evidence type="ECO:0000313" key="3">
    <source>
        <dbReference type="EMBL" id="GAA4338440.1"/>
    </source>
</evidence>
<dbReference type="InterPro" id="IPR012373">
    <property type="entry name" value="Ferrdict_sens_TM"/>
</dbReference>
<evidence type="ECO:0000313" key="4">
    <source>
        <dbReference type="Proteomes" id="UP001501671"/>
    </source>
</evidence>
<dbReference type="Pfam" id="PF04773">
    <property type="entry name" value="FecR"/>
    <property type="match status" value="1"/>
</dbReference>
<evidence type="ECO:0000259" key="1">
    <source>
        <dbReference type="Pfam" id="PF04773"/>
    </source>
</evidence>
<sequence>MSAIADPVLQRAVEWKTRLLSGRASRADEDACLAWRRAADEHERAWQKVERSLADCLGDLKAVVRRDPRQAEAVRQALALPAPARREWLLGVAGLCGATGLALLAAQRQWPLEAAFASHATATGERRGVALADGSRLLLDARSAVDVDLQSSRRAITLTRGRMQLEAAAAQTPFLAKAPFCRLAVQAETPAGLMLARAPGRTVAVCTHGAVMLRAGHGARQRLQAGEGWWMGADGSGPLPPGRVRAAAAWERGLVEALDEPLGNVVEQLRAYDRGLIRISSRAAALRVQGVWSLDDAAATLDILARRLPLRVVRHGGWLTTIDLDRT</sequence>
<name>A0ABP8HF71_9BURK</name>
<proteinExistence type="predicted"/>
<dbReference type="InterPro" id="IPR006860">
    <property type="entry name" value="FecR"/>
</dbReference>
<dbReference type="Gene3D" id="2.60.120.1440">
    <property type="match status" value="1"/>
</dbReference>
<feature type="domain" description="FecR N-terminal" evidence="2">
    <location>
        <begin position="10"/>
        <end position="51"/>
    </location>
</feature>
<protein>
    <submittedName>
        <fullName evidence="3">FecR domain-containing protein</fullName>
    </submittedName>
</protein>
<dbReference type="RefSeq" id="WP_345251217.1">
    <property type="nucleotide sequence ID" value="NZ_BAABFO010000019.1"/>
</dbReference>
<organism evidence="3 4">
    <name type="scientific">Pigmentiphaga soli</name>
    <dbReference type="NCBI Taxonomy" id="1007095"/>
    <lineage>
        <taxon>Bacteria</taxon>
        <taxon>Pseudomonadati</taxon>
        <taxon>Pseudomonadota</taxon>
        <taxon>Betaproteobacteria</taxon>
        <taxon>Burkholderiales</taxon>
        <taxon>Alcaligenaceae</taxon>
        <taxon>Pigmentiphaga</taxon>
    </lineage>
</organism>
<feature type="domain" description="FecR protein" evidence="1">
    <location>
        <begin position="119"/>
        <end position="211"/>
    </location>
</feature>
<dbReference type="PANTHER" id="PTHR30273:SF2">
    <property type="entry name" value="PROTEIN FECR"/>
    <property type="match status" value="1"/>
</dbReference>
<evidence type="ECO:0000259" key="2">
    <source>
        <dbReference type="Pfam" id="PF16220"/>
    </source>
</evidence>
<dbReference type="InterPro" id="IPR032623">
    <property type="entry name" value="FecR_N"/>
</dbReference>
<dbReference type="Pfam" id="PF16220">
    <property type="entry name" value="DUF4880"/>
    <property type="match status" value="1"/>
</dbReference>
<dbReference type="PANTHER" id="PTHR30273">
    <property type="entry name" value="PERIPLASMIC SIGNAL SENSOR AND SIGMA FACTOR ACTIVATOR FECR-RELATED"/>
    <property type="match status" value="1"/>
</dbReference>
<dbReference type="Proteomes" id="UP001501671">
    <property type="component" value="Unassembled WGS sequence"/>
</dbReference>
<dbReference type="EMBL" id="BAABFO010000019">
    <property type="protein sequence ID" value="GAA4338440.1"/>
    <property type="molecule type" value="Genomic_DNA"/>
</dbReference>
<keyword evidence="4" id="KW-1185">Reference proteome</keyword>
<accession>A0ABP8HF71</accession>
<comment type="caution">
    <text evidence="3">The sequence shown here is derived from an EMBL/GenBank/DDBJ whole genome shotgun (WGS) entry which is preliminary data.</text>
</comment>